<keyword evidence="3" id="KW-1015">Disulfide bond</keyword>
<feature type="domain" description="Ig-like" evidence="6">
    <location>
        <begin position="22"/>
        <end position="114"/>
    </location>
</feature>
<evidence type="ECO:0000256" key="3">
    <source>
        <dbReference type="ARBA" id="ARBA00023157"/>
    </source>
</evidence>
<evidence type="ECO:0000313" key="7">
    <source>
        <dbReference type="EMBL" id="KAK3606002.1"/>
    </source>
</evidence>
<feature type="domain" description="Ig-like" evidence="6">
    <location>
        <begin position="215"/>
        <end position="312"/>
    </location>
</feature>
<evidence type="ECO:0000256" key="5">
    <source>
        <dbReference type="SAM" id="MobiDB-lite"/>
    </source>
</evidence>
<feature type="domain" description="Ig-like" evidence="6">
    <location>
        <begin position="123"/>
        <end position="210"/>
    </location>
</feature>
<dbReference type="Pfam" id="PF13927">
    <property type="entry name" value="Ig_3"/>
    <property type="match status" value="2"/>
</dbReference>
<dbReference type="SMART" id="SM00408">
    <property type="entry name" value="IGc2"/>
    <property type="match status" value="3"/>
</dbReference>
<dbReference type="PROSITE" id="PS50835">
    <property type="entry name" value="IG_LIKE"/>
    <property type="match status" value="3"/>
</dbReference>
<gene>
    <name evidence="7" type="ORF">CHS0354_025034</name>
</gene>
<dbReference type="PANTHER" id="PTHR12231:SF253">
    <property type="entry name" value="DPR-INTERACTING PROTEIN ETA, ISOFORM B-RELATED"/>
    <property type="match status" value="1"/>
</dbReference>
<dbReference type="InterPro" id="IPR036179">
    <property type="entry name" value="Ig-like_dom_sf"/>
</dbReference>
<dbReference type="InterPro" id="IPR003598">
    <property type="entry name" value="Ig_sub2"/>
</dbReference>
<reference evidence="7" key="2">
    <citation type="journal article" date="2021" name="Genome Biol. Evol.">
        <title>Developing a high-quality reference genome for a parasitic bivalve with doubly uniparental inheritance (Bivalvia: Unionida).</title>
        <authorList>
            <person name="Smith C.H."/>
        </authorList>
    </citation>
    <scope>NUCLEOTIDE SEQUENCE</scope>
    <source>
        <strain evidence="7">CHS0354</strain>
        <tissue evidence="7">Mantle</tissue>
    </source>
</reference>
<keyword evidence="4" id="KW-0393">Immunoglobulin domain</keyword>
<dbReference type="SUPFAM" id="SSF48726">
    <property type="entry name" value="Immunoglobulin"/>
    <property type="match status" value="3"/>
</dbReference>
<reference evidence="7" key="3">
    <citation type="submission" date="2023-05" db="EMBL/GenBank/DDBJ databases">
        <authorList>
            <person name="Smith C.H."/>
        </authorList>
    </citation>
    <scope>NUCLEOTIDE SEQUENCE</scope>
    <source>
        <strain evidence="7">CHS0354</strain>
        <tissue evidence="7">Mantle</tissue>
    </source>
</reference>
<organism evidence="7 8">
    <name type="scientific">Potamilus streckersoni</name>
    <dbReference type="NCBI Taxonomy" id="2493646"/>
    <lineage>
        <taxon>Eukaryota</taxon>
        <taxon>Metazoa</taxon>
        <taxon>Spiralia</taxon>
        <taxon>Lophotrochozoa</taxon>
        <taxon>Mollusca</taxon>
        <taxon>Bivalvia</taxon>
        <taxon>Autobranchia</taxon>
        <taxon>Heteroconchia</taxon>
        <taxon>Palaeoheterodonta</taxon>
        <taxon>Unionida</taxon>
        <taxon>Unionoidea</taxon>
        <taxon>Unionidae</taxon>
        <taxon>Ambleminae</taxon>
        <taxon>Lampsilini</taxon>
        <taxon>Potamilus</taxon>
    </lineage>
</organism>
<keyword evidence="1" id="KW-0732">Signal</keyword>
<keyword evidence="8" id="KW-1185">Reference proteome</keyword>
<dbReference type="InterPro" id="IPR013106">
    <property type="entry name" value="Ig_V-set"/>
</dbReference>
<evidence type="ECO:0000256" key="4">
    <source>
        <dbReference type="ARBA" id="ARBA00023319"/>
    </source>
</evidence>
<dbReference type="Gene3D" id="2.60.40.10">
    <property type="entry name" value="Immunoglobulins"/>
    <property type="match status" value="3"/>
</dbReference>
<evidence type="ECO:0000256" key="2">
    <source>
        <dbReference type="ARBA" id="ARBA00022737"/>
    </source>
</evidence>
<dbReference type="InterPro" id="IPR007110">
    <property type="entry name" value="Ig-like_dom"/>
</dbReference>
<dbReference type="EMBL" id="JAEAOA010001492">
    <property type="protein sequence ID" value="KAK3606002.1"/>
    <property type="molecule type" value="Genomic_DNA"/>
</dbReference>
<reference evidence="7" key="1">
    <citation type="journal article" date="2021" name="Genome Biol. Evol.">
        <title>A High-Quality Reference Genome for a Parasitic Bivalve with Doubly Uniparental Inheritance (Bivalvia: Unionida).</title>
        <authorList>
            <person name="Smith C.H."/>
        </authorList>
    </citation>
    <scope>NUCLEOTIDE SEQUENCE</scope>
    <source>
        <strain evidence="7">CHS0354</strain>
    </source>
</reference>
<feature type="region of interest" description="Disordered" evidence="5">
    <location>
        <begin position="320"/>
        <end position="339"/>
    </location>
</feature>
<comment type="caution">
    <text evidence="7">The sequence shown here is derived from an EMBL/GenBank/DDBJ whole genome shotgun (WGS) entry which is preliminary data.</text>
</comment>
<protein>
    <recommendedName>
        <fullName evidence="6">Ig-like domain-containing protein</fullName>
    </recommendedName>
</protein>
<dbReference type="PANTHER" id="PTHR12231">
    <property type="entry name" value="CTX-RELATED TYPE I TRANSMEMBRANE PROTEIN"/>
    <property type="match status" value="1"/>
</dbReference>
<evidence type="ECO:0000256" key="1">
    <source>
        <dbReference type="ARBA" id="ARBA00022729"/>
    </source>
</evidence>
<dbReference type="Pfam" id="PF07686">
    <property type="entry name" value="V-set"/>
    <property type="match status" value="1"/>
</dbReference>
<name>A0AAE0WA23_9BIVA</name>
<dbReference type="Proteomes" id="UP001195483">
    <property type="component" value="Unassembled WGS sequence"/>
</dbReference>
<accession>A0AAE0WA23</accession>
<dbReference type="GO" id="GO:0043005">
    <property type="term" value="C:neuron projection"/>
    <property type="evidence" value="ECO:0007669"/>
    <property type="project" value="TreeGrafter"/>
</dbReference>
<dbReference type="SMART" id="SM00409">
    <property type="entry name" value="IG"/>
    <property type="match status" value="3"/>
</dbReference>
<proteinExistence type="predicted"/>
<dbReference type="AlphaFoldDB" id="A0AAE0WA23"/>
<evidence type="ECO:0000259" key="6">
    <source>
        <dbReference type="PROSITE" id="PS50835"/>
    </source>
</evidence>
<dbReference type="InterPro" id="IPR051170">
    <property type="entry name" value="Neural/epithelial_adhesion"/>
</dbReference>
<sequence>MWELAMFMILGMKEGLSIQPSPIIFDRTPVNVTVIAGNTAVLPCIVENRGEQQIIWMTPQRILISTEDRRVIDDMRMSIERPFVRDWNLHIRSVELKDNGIYTCQVNTNPIQIKRIHLNVLVPASIVDETSSHDIEVREWETVQLTCNATGVPEPSVSWYRHTEQLAKEQVGTVGEILLIHNISRYCGGVYECVADNDLTEPAVKEIRVDVEFAPEVELRTSRIGQYRGRETILECLVTAFPQANCLWKKGDTPVSIPPSNSWKYRTELYKENDHTVALYLRIINLEEADYGLYTCEASNRLGRDSRDMFLYEYLDPTTRRPSTKAPTPNGIEPVKLTPRHNDIDDESLYIDKSDRLQTSSNPFLLRPGHYQKPQEAFNTGYAGAGDRYINGSSLSMLNPLLLFTSTILFSLLVSSEFPFRR</sequence>
<keyword evidence="2" id="KW-0677">Repeat</keyword>
<dbReference type="InterPro" id="IPR003599">
    <property type="entry name" value="Ig_sub"/>
</dbReference>
<evidence type="ECO:0000313" key="8">
    <source>
        <dbReference type="Proteomes" id="UP001195483"/>
    </source>
</evidence>
<dbReference type="InterPro" id="IPR013783">
    <property type="entry name" value="Ig-like_fold"/>
</dbReference>